<dbReference type="Pfam" id="PF12833">
    <property type="entry name" value="HTH_18"/>
    <property type="match status" value="1"/>
</dbReference>
<dbReference type="InterPro" id="IPR009057">
    <property type="entry name" value="Homeodomain-like_sf"/>
</dbReference>
<dbReference type="InterPro" id="IPR032687">
    <property type="entry name" value="AraC-type_N"/>
</dbReference>
<keyword evidence="1" id="KW-0805">Transcription regulation</keyword>
<dbReference type="SUPFAM" id="SSF46689">
    <property type="entry name" value="Homeodomain-like"/>
    <property type="match status" value="1"/>
</dbReference>
<evidence type="ECO:0000313" key="5">
    <source>
        <dbReference type="EMBL" id="RRJ85203.1"/>
    </source>
</evidence>
<dbReference type="GO" id="GO:0003700">
    <property type="term" value="F:DNA-binding transcription factor activity"/>
    <property type="evidence" value="ECO:0007669"/>
    <property type="project" value="InterPro"/>
</dbReference>
<name>A0A3P3VWX3_9GAMM</name>
<sequence>MTNGGAMYLVRTGALQGFENLVTRLGGNPHALLAEQGLSSALLSQPDAYLPYGRVAELMECAAEACGFPWFGFELSRRQSFSVVGELVLRAAQEPCCARAIEVMLQYVHLHASGLTTEQRAVPHHPDRHLVSLRFEFSSPRGMTQLMQLSLGVLYRSLVDLCGGEAQDYQLWVTQDPVAQGDYGRQLEGYPEVFFSQSCDALLFPASWLEALPRRDEQLLSAHLQRQLDYMEATYPNDLQLQLRYAISNLLPSGECSLPRCAAALGLHPRVLQKRLQAQHLSYVEVLRETREQIALQHLQNSSISLTDLALNLGFAELAVFSRSFKRWQGVSPQAWRKRWRAKGGR</sequence>
<dbReference type="EMBL" id="QWEZ01000001">
    <property type="protein sequence ID" value="RRJ85203.1"/>
    <property type="molecule type" value="Genomic_DNA"/>
</dbReference>
<dbReference type="PANTHER" id="PTHR47894:SF4">
    <property type="entry name" value="HTH-TYPE TRANSCRIPTIONAL REGULATOR GADX"/>
    <property type="match status" value="1"/>
</dbReference>
<evidence type="ECO:0000259" key="4">
    <source>
        <dbReference type="PROSITE" id="PS01124"/>
    </source>
</evidence>
<reference evidence="5 6" key="2">
    <citation type="submission" date="2018-12" db="EMBL/GenBank/DDBJ databases">
        <title>Simiduia agarivorans gen. nov., sp. nov., a marine, agarolytic bacterium isolated from shallow coastal water from Keelung, Taiwan.</title>
        <authorList>
            <person name="Shieh W.Y."/>
        </authorList>
    </citation>
    <scope>NUCLEOTIDE SEQUENCE [LARGE SCALE GENOMIC DNA]</scope>
    <source>
        <strain evidence="5 6">GTF-13</strain>
    </source>
</reference>
<dbReference type="Pfam" id="PF12625">
    <property type="entry name" value="Arabinose_bd"/>
    <property type="match status" value="1"/>
</dbReference>
<organism evidence="5 6">
    <name type="scientific">Aestuariirhabdus litorea</name>
    <dbReference type="NCBI Taxonomy" id="2528527"/>
    <lineage>
        <taxon>Bacteria</taxon>
        <taxon>Pseudomonadati</taxon>
        <taxon>Pseudomonadota</taxon>
        <taxon>Gammaproteobacteria</taxon>
        <taxon>Oceanospirillales</taxon>
        <taxon>Aestuariirhabdaceae</taxon>
        <taxon>Aestuariirhabdus</taxon>
    </lineage>
</organism>
<dbReference type="AlphaFoldDB" id="A0A3P3VWX3"/>
<evidence type="ECO:0000256" key="1">
    <source>
        <dbReference type="ARBA" id="ARBA00023015"/>
    </source>
</evidence>
<dbReference type="PANTHER" id="PTHR47894">
    <property type="entry name" value="HTH-TYPE TRANSCRIPTIONAL REGULATOR GADX"/>
    <property type="match status" value="1"/>
</dbReference>
<reference evidence="5 6" key="1">
    <citation type="submission" date="2018-08" db="EMBL/GenBank/DDBJ databases">
        <authorList>
            <person name="Khan S.A."/>
        </authorList>
    </citation>
    <scope>NUCLEOTIDE SEQUENCE [LARGE SCALE GENOMIC DNA]</scope>
    <source>
        <strain evidence="5 6">GTF-13</strain>
    </source>
</reference>
<dbReference type="GO" id="GO:0000976">
    <property type="term" value="F:transcription cis-regulatory region binding"/>
    <property type="evidence" value="ECO:0007669"/>
    <property type="project" value="TreeGrafter"/>
</dbReference>
<dbReference type="Gene3D" id="1.10.10.60">
    <property type="entry name" value="Homeodomain-like"/>
    <property type="match status" value="1"/>
</dbReference>
<accession>A0A3P3VWX3</accession>
<keyword evidence="2" id="KW-0238">DNA-binding</keyword>
<proteinExistence type="predicted"/>
<evidence type="ECO:0000256" key="3">
    <source>
        <dbReference type="ARBA" id="ARBA00023163"/>
    </source>
</evidence>
<dbReference type="Proteomes" id="UP000280792">
    <property type="component" value="Unassembled WGS sequence"/>
</dbReference>
<keyword evidence="6" id="KW-1185">Reference proteome</keyword>
<comment type="caution">
    <text evidence="5">The sequence shown here is derived from an EMBL/GenBank/DDBJ whole genome shotgun (WGS) entry which is preliminary data.</text>
</comment>
<dbReference type="SMART" id="SM00342">
    <property type="entry name" value="HTH_ARAC"/>
    <property type="match status" value="1"/>
</dbReference>
<feature type="domain" description="HTH araC/xylS-type" evidence="4">
    <location>
        <begin position="240"/>
        <end position="339"/>
    </location>
</feature>
<dbReference type="InterPro" id="IPR018060">
    <property type="entry name" value="HTH_AraC"/>
</dbReference>
<keyword evidence="3" id="KW-0804">Transcription</keyword>
<protein>
    <submittedName>
        <fullName evidence="5">AraC family transcriptional regulator</fullName>
    </submittedName>
</protein>
<dbReference type="PROSITE" id="PS01124">
    <property type="entry name" value="HTH_ARAC_FAMILY_2"/>
    <property type="match status" value="1"/>
</dbReference>
<evidence type="ECO:0000313" key="6">
    <source>
        <dbReference type="Proteomes" id="UP000280792"/>
    </source>
</evidence>
<gene>
    <name evidence="5" type="ORF">D0544_09090</name>
</gene>
<dbReference type="GO" id="GO:0005829">
    <property type="term" value="C:cytosol"/>
    <property type="evidence" value="ECO:0007669"/>
    <property type="project" value="TreeGrafter"/>
</dbReference>
<evidence type="ECO:0000256" key="2">
    <source>
        <dbReference type="ARBA" id="ARBA00023125"/>
    </source>
</evidence>